<dbReference type="Pfam" id="PF04970">
    <property type="entry name" value="LRAT"/>
    <property type="match status" value="1"/>
</dbReference>
<dbReference type="PANTHER" id="PTHR46137:SF1">
    <property type="entry name" value="LRAT DOMAIN-CONTAINING PROTEIN"/>
    <property type="match status" value="1"/>
</dbReference>
<accession>A0A494ZS55</accession>
<dbReference type="PANTHER" id="PTHR46137">
    <property type="entry name" value="OS05G0310600 PROTEIN"/>
    <property type="match status" value="1"/>
</dbReference>
<dbReference type="AlphaFoldDB" id="A0A494ZS55"/>
<dbReference type="InterPro" id="IPR007053">
    <property type="entry name" value="LRAT_dom"/>
</dbReference>
<feature type="domain" description="LRAT" evidence="1">
    <location>
        <begin position="259"/>
        <end position="361"/>
    </location>
</feature>
<comment type="caution">
    <text evidence="2">The sequence shown here is derived from an EMBL/GenBank/DDBJ whole genome shotgun (WGS) entry which is preliminary data.</text>
</comment>
<keyword evidence="3" id="KW-1185">Reference proteome</keyword>
<sequence>MNMFRKVGKSPLVRSILDLNDNDSNNRDWNQLPVANFDLSTSASKVEIVEAFQQMIDTQIVKVMCFCNRKISINIENEAESEKITHTCDCGLKFLIDLSIVQEVPQFPEKLITSQEELNNARNKVYLFNNHYIVKDDVIHRTFVGINNPTVTLIGEKMESRFTLPLDSESPVPIVNLFDNFGNIHKFKYVHLTGEKPTEVHFREGTIEEWMENCTVDTSNVTILNTKEIQNDWFDQISNLMENGEDFLNDYEELELADHLVTGRGLYTHHGIYIGGGKVIHYSGLSQSSTSEKVEIIGLSEFTAGNWCAIRLYDREKKAYSRKEVVERAKSRLNEDDYSVFFNNCEHFAEWCWTGVSTSYQIKFLFGYSLKAILDCPELSKPFRL</sequence>
<reference evidence="2 3" key="1">
    <citation type="journal article" date="2016" name="Int. J. Syst. Evol. Microbiol.">
        <title>Oceanobacillus halophilus sp. nov., a novel moderately halophilic bacterium from a hypersaline lake.</title>
        <authorList>
            <person name="Amoozegar M.A."/>
            <person name="Bagheri M."/>
            <person name="Makhdoumi A."/>
            <person name="Nikou M.M."/>
            <person name="Fazeli S.A.S."/>
            <person name="Schumann P."/>
            <person name="Sproer C."/>
            <person name="Sanchez-Porro C."/>
            <person name="Ventosa A."/>
        </authorList>
    </citation>
    <scope>NUCLEOTIDE SEQUENCE [LARGE SCALE GENOMIC DNA]</scope>
    <source>
        <strain evidence="2 3">DSM 23996</strain>
    </source>
</reference>
<dbReference type="EMBL" id="RBZP01000028">
    <property type="protein sequence ID" value="RKQ28662.1"/>
    <property type="molecule type" value="Genomic_DNA"/>
</dbReference>
<protein>
    <recommendedName>
        <fullName evidence="1">LRAT domain-containing protein</fullName>
    </recommendedName>
</protein>
<evidence type="ECO:0000313" key="3">
    <source>
        <dbReference type="Proteomes" id="UP000269301"/>
    </source>
</evidence>
<dbReference type="OrthoDB" id="9812095at2"/>
<dbReference type="RefSeq" id="WP_121206065.1">
    <property type="nucleotide sequence ID" value="NZ_RBZP01000028.1"/>
</dbReference>
<evidence type="ECO:0000313" key="2">
    <source>
        <dbReference type="EMBL" id="RKQ28662.1"/>
    </source>
</evidence>
<evidence type="ECO:0000259" key="1">
    <source>
        <dbReference type="PROSITE" id="PS51934"/>
    </source>
</evidence>
<name>A0A494ZS55_9BACI</name>
<dbReference type="PROSITE" id="PS51934">
    <property type="entry name" value="LRAT"/>
    <property type="match status" value="1"/>
</dbReference>
<organism evidence="2 3">
    <name type="scientific">Oceanobacillus halophilus</name>
    <dbReference type="NCBI Taxonomy" id="930130"/>
    <lineage>
        <taxon>Bacteria</taxon>
        <taxon>Bacillati</taxon>
        <taxon>Bacillota</taxon>
        <taxon>Bacilli</taxon>
        <taxon>Bacillales</taxon>
        <taxon>Bacillaceae</taxon>
        <taxon>Oceanobacillus</taxon>
    </lineage>
</organism>
<proteinExistence type="predicted"/>
<gene>
    <name evidence="2" type="ORF">D8M06_18500</name>
</gene>
<dbReference type="Gene3D" id="3.90.1720.10">
    <property type="entry name" value="endopeptidase domain like (from Nostoc punctiforme)"/>
    <property type="match status" value="1"/>
</dbReference>
<dbReference type="Proteomes" id="UP000269301">
    <property type="component" value="Unassembled WGS sequence"/>
</dbReference>